<name>A0A250FNZ3_9FLAO</name>
<evidence type="ECO:0000259" key="6">
    <source>
        <dbReference type="Pfam" id="PF02826"/>
    </source>
</evidence>
<dbReference type="EMBL" id="CP022386">
    <property type="protein sequence ID" value="ATA86731.1"/>
    <property type="molecule type" value="Genomic_DNA"/>
</dbReference>
<dbReference type="RefSeq" id="WP_095910070.1">
    <property type="nucleotide sequence ID" value="NZ_CP022386.1"/>
</dbReference>
<dbReference type="GeneID" id="84808083"/>
<dbReference type="PANTHER" id="PTHR43761">
    <property type="entry name" value="D-ISOMER SPECIFIC 2-HYDROXYACID DEHYDROGENASE FAMILY PROTEIN (AFU_ORTHOLOGUE AFUA_1G13630)"/>
    <property type="match status" value="1"/>
</dbReference>
<sequence>MKAVFLDRNTLSSHMELSVPEGVTQWVIYESTRPEEIITHLAGADIAITNKVKIRREHLKQLPQLKLIQLTATGMDNIDTQAAKELGIEVKNVVGYSTESVAEHFFMLMLASLRGLKPYHTAVETGVWQADGRFCLTEPTLLDLHTRTLGIIGVGHIGKAITERAKAFGMRVLWAEREGKDPRNSDYTPFDQVLAQSDVLSLNCPLTPETHHLICERTLAKMQRKPLLINVARGAVVDPQAVYDALQQDKLLGFASDVFEQEPPRKDDPLMQLAQHPRVLLTPHVAWASEYALDKLWKKVKEQIEQFIQ</sequence>
<dbReference type="CDD" id="cd12162">
    <property type="entry name" value="2-Hacid_dh_4"/>
    <property type="match status" value="1"/>
</dbReference>
<evidence type="ECO:0000259" key="5">
    <source>
        <dbReference type="Pfam" id="PF00389"/>
    </source>
</evidence>
<evidence type="ECO:0000313" key="8">
    <source>
        <dbReference type="Proteomes" id="UP000217250"/>
    </source>
</evidence>
<evidence type="ECO:0000256" key="1">
    <source>
        <dbReference type="ARBA" id="ARBA00005854"/>
    </source>
</evidence>
<organism evidence="7 8">
    <name type="scientific">Capnocytophaga gingivalis</name>
    <dbReference type="NCBI Taxonomy" id="1017"/>
    <lineage>
        <taxon>Bacteria</taxon>
        <taxon>Pseudomonadati</taxon>
        <taxon>Bacteroidota</taxon>
        <taxon>Flavobacteriia</taxon>
        <taxon>Flavobacteriales</taxon>
        <taxon>Flavobacteriaceae</taxon>
        <taxon>Capnocytophaga</taxon>
    </lineage>
</organism>
<dbReference type="GO" id="GO:0051287">
    <property type="term" value="F:NAD binding"/>
    <property type="evidence" value="ECO:0007669"/>
    <property type="project" value="InterPro"/>
</dbReference>
<dbReference type="InterPro" id="IPR050418">
    <property type="entry name" value="D-iso_2-hydroxyacid_DH_PdxB"/>
</dbReference>
<dbReference type="Gene3D" id="3.40.50.720">
    <property type="entry name" value="NAD(P)-binding Rossmann-like Domain"/>
    <property type="match status" value="2"/>
</dbReference>
<feature type="domain" description="D-isomer specific 2-hydroxyacid dehydrogenase catalytic" evidence="5">
    <location>
        <begin position="21"/>
        <end position="309"/>
    </location>
</feature>
<dbReference type="OrthoDB" id="9777288at2"/>
<dbReference type="Pfam" id="PF02826">
    <property type="entry name" value="2-Hacid_dh_C"/>
    <property type="match status" value="1"/>
</dbReference>
<dbReference type="SUPFAM" id="SSF52283">
    <property type="entry name" value="Formate/glycerate dehydrogenase catalytic domain-like"/>
    <property type="match status" value="1"/>
</dbReference>
<dbReference type="PANTHER" id="PTHR43761:SF1">
    <property type="entry name" value="D-ISOMER SPECIFIC 2-HYDROXYACID DEHYDROGENASE CATALYTIC DOMAIN-CONTAINING PROTEIN-RELATED"/>
    <property type="match status" value="1"/>
</dbReference>
<dbReference type="AlphaFoldDB" id="A0A250FNZ3"/>
<dbReference type="InterPro" id="IPR029753">
    <property type="entry name" value="D-isomer_DH_CS"/>
</dbReference>
<accession>A0A250FNZ3</accession>
<keyword evidence="2 4" id="KW-0560">Oxidoreductase</keyword>
<dbReference type="Proteomes" id="UP000217250">
    <property type="component" value="Chromosome"/>
</dbReference>
<dbReference type="Pfam" id="PF00389">
    <property type="entry name" value="2-Hacid_dh"/>
    <property type="match status" value="1"/>
</dbReference>
<dbReference type="PROSITE" id="PS00671">
    <property type="entry name" value="D_2_HYDROXYACID_DH_3"/>
    <property type="match status" value="1"/>
</dbReference>
<comment type="similarity">
    <text evidence="1 4">Belongs to the D-isomer specific 2-hydroxyacid dehydrogenase family.</text>
</comment>
<evidence type="ECO:0000256" key="3">
    <source>
        <dbReference type="ARBA" id="ARBA00023027"/>
    </source>
</evidence>
<feature type="domain" description="D-isomer specific 2-hydroxyacid dehydrogenase NAD-binding" evidence="6">
    <location>
        <begin position="106"/>
        <end position="286"/>
    </location>
</feature>
<proteinExistence type="inferred from homology"/>
<evidence type="ECO:0000256" key="2">
    <source>
        <dbReference type="ARBA" id="ARBA00023002"/>
    </source>
</evidence>
<dbReference type="KEGG" id="cgh:CGC50_05860"/>
<reference evidence="8" key="1">
    <citation type="submission" date="2017-06" db="EMBL/GenBank/DDBJ databases">
        <title>Capnocytophaga spp. assemblies.</title>
        <authorList>
            <person name="Gulvik C.A."/>
        </authorList>
    </citation>
    <scope>NUCLEOTIDE SEQUENCE [LARGE SCALE GENOMIC DNA]</scope>
    <source>
        <strain evidence="8">H1496</strain>
    </source>
</reference>
<evidence type="ECO:0000256" key="4">
    <source>
        <dbReference type="RuleBase" id="RU003719"/>
    </source>
</evidence>
<dbReference type="GO" id="GO:0016616">
    <property type="term" value="F:oxidoreductase activity, acting on the CH-OH group of donors, NAD or NADP as acceptor"/>
    <property type="evidence" value="ECO:0007669"/>
    <property type="project" value="InterPro"/>
</dbReference>
<dbReference type="InterPro" id="IPR006140">
    <property type="entry name" value="D-isomer_DH_NAD-bd"/>
</dbReference>
<keyword evidence="3" id="KW-0520">NAD</keyword>
<dbReference type="SUPFAM" id="SSF51735">
    <property type="entry name" value="NAD(P)-binding Rossmann-fold domains"/>
    <property type="match status" value="1"/>
</dbReference>
<protein>
    <submittedName>
        <fullName evidence="7">Hydroxyacid dehydrogenase</fullName>
    </submittedName>
</protein>
<dbReference type="InterPro" id="IPR006139">
    <property type="entry name" value="D-isomer_2_OHA_DH_cat_dom"/>
</dbReference>
<gene>
    <name evidence="7" type="ORF">CGC50_05860</name>
</gene>
<evidence type="ECO:0000313" key="7">
    <source>
        <dbReference type="EMBL" id="ATA86731.1"/>
    </source>
</evidence>
<dbReference type="InterPro" id="IPR036291">
    <property type="entry name" value="NAD(P)-bd_dom_sf"/>
</dbReference>